<evidence type="ECO:0000256" key="1">
    <source>
        <dbReference type="ARBA" id="ARBA00009732"/>
    </source>
</evidence>
<keyword evidence="5 12" id="KW-0411">Iron-sulfur</keyword>
<evidence type="ECO:0000256" key="5">
    <source>
        <dbReference type="ARBA" id="ARBA00023014"/>
    </source>
</evidence>
<dbReference type="GO" id="GO:0004604">
    <property type="term" value="F:phosphoadenylyl-sulfate reductase (thioredoxin) activity"/>
    <property type="evidence" value="ECO:0007669"/>
    <property type="project" value="UniProtKB-EC"/>
</dbReference>
<comment type="similarity">
    <text evidence="1 12">Belongs to the PAPS reductase family. CysH subfamily.</text>
</comment>
<comment type="caution">
    <text evidence="15">The sequence shown here is derived from an EMBL/GenBank/DDBJ whole genome shotgun (WGS) entry which is preliminary data.</text>
</comment>
<dbReference type="PANTHER" id="PTHR46509">
    <property type="entry name" value="PHOSPHOADENOSINE PHOSPHOSULFATE REDUCTASE"/>
    <property type="match status" value="1"/>
</dbReference>
<evidence type="ECO:0000256" key="13">
    <source>
        <dbReference type="SAM" id="MobiDB-lite"/>
    </source>
</evidence>
<dbReference type="HAMAP" id="MF_00063">
    <property type="entry name" value="CysH"/>
    <property type="match status" value="1"/>
</dbReference>
<evidence type="ECO:0000256" key="3">
    <source>
        <dbReference type="ARBA" id="ARBA00023002"/>
    </source>
</evidence>
<evidence type="ECO:0000256" key="4">
    <source>
        <dbReference type="ARBA" id="ARBA00023004"/>
    </source>
</evidence>
<evidence type="ECO:0000256" key="9">
    <source>
        <dbReference type="ARBA" id="ARBA00029514"/>
    </source>
</evidence>
<dbReference type="CDD" id="cd23945">
    <property type="entry name" value="PAPS_reductase"/>
    <property type="match status" value="1"/>
</dbReference>
<dbReference type="NCBIfam" id="NF002537">
    <property type="entry name" value="PRK02090.1"/>
    <property type="match status" value="1"/>
</dbReference>
<feature type="binding site" evidence="12">
    <location>
        <position position="210"/>
    </location>
    <ligand>
        <name>[4Fe-4S] cluster</name>
        <dbReference type="ChEBI" id="CHEBI:49883"/>
    </ligand>
</feature>
<dbReference type="Proteomes" id="UP001595880">
    <property type="component" value="Unassembled WGS sequence"/>
</dbReference>
<evidence type="ECO:0000259" key="14">
    <source>
        <dbReference type="Pfam" id="PF01507"/>
    </source>
</evidence>
<evidence type="ECO:0000256" key="8">
    <source>
        <dbReference type="ARBA" id="ARBA00024386"/>
    </source>
</evidence>
<keyword evidence="2 12" id="KW-0963">Cytoplasm</keyword>
<feature type="active site" description="Nucleophile; cysteine thiosulfonate intermediate" evidence="12">
    <location>
        <position position="236"/>
    </location>
</feature>
<dbReference type="NCBIfam" id="TIGR00434">
    <property type="entry name" value="cysH"/>
    <property type="match status" value="1"/>
</dbReference>
<dbReference type="InterPro" id="IPR002500">
    <property type="entry name" value="PAPS_reduct_dom"/>
</dbReference>
<feature type="compositionally biased region" description="Polar residues" evidence="13">
    <location>
        <begin position="229"/>
        <end position="242"/>
    </location>
</feature>
<comment type="cofactor">
    <cofactor evidence="12">
        <name>[4Fe-4S] cluster</name>
        <dbReference type="ChEBI" id="CHEBI:49883"/>
    </cofactor>
    <text evidence="12">Binds 1 [4Fe-4S] cluster per subunit.</text>
</comment>
<keyword evidence="16" id="KW-1185">Reference proteome</keyword>
<sequence length="242" mass="27888">MSTSVITYDHYEESHWNEYIPEEADSHKGALMILESAYQAYGDALIYACSFGAESMVLIDLISKVKKDAKLVFLDTGLHFQETYDLIDRVKEKYPLLQIELKQPSLTLEEQAAQHGSALWKRNPDQCCYIRKIKPLEEVLYSATAWISGLRREQSTSRANTKFYNKDERFKSIKVCPLIYWTLEDVWNYIRENDLPYNTLHDQNYPSIGCIPCTSPVNPNSDERAGRWANSQKTECGLHTTG</sequence>
<gene>
    <name evidence="12" type="primary">cysH</name>
    <name evidence="15" type="ORF">ACFOZ1_00585</name>
</gene>
<dbReference type="EC" id="1.8.4.10" evidence="8 12"/>
<evidence type="ECO:0000256" key="11">
    <source>
        <dbReference type="ARBA" id="ARBA00032041"/>
    </source>
</evidence>
<evidence type="ECO:0000256" key="7">
    <source>
        <dbReference type="ARBA" id="ARBA00024327"/>
    </source>
</evidence>
<evidence type="ECO:0000313" key="15">
    <source>
        <dbReference type="EMBL" id="MFC4386292.1"/>
    </source>
</evidence>
<dbReference type="PANTHER" id="PTHR46509:SF1">
    <property type="entry name" value="PHOSPHOADENOSINE PHOSPHOSULFATE REDUCTASE"/>
    <property type="match status" value="1"/>
</dbReference>
<feature type="domain" description="Phosphoadenosine phosphosulphate reductase" evidence="14">
    <location>
        <begin position="45"/>
        <end position="216"/>
    </location>
</feature>
<keyword evidence="12" id="KW-0479">Metal-binding</keyword>
<feature type="binding site" evidence="12">
    <location>
        <position position="213"/>
    </location>
    <ligand>
        <name>[4Fe-4S] cluster</name>
        <dbReference type="ChEBI" id="CHEBI:49883"/>
    </ligand>
</feature>
<feature type="binding site" evidence="12">
    <location>
        <position position="127"/>
    </location>
    <ligand>
        <name>[4Fe-4S] cluster</name>
        <dbReference type="ChEBI" id="CHEBI:49883"/>
    </ligand>
</feature>
<keyword evidence="3 12" id="KW-0560">Oxidoreductase</keyword>
<accession>A0ABV8VQQ5</accession>
<evidence type="ECO:0000256" key="2">
    <source>
        <dbReference type="ARBA" id="ARBA00022490"/>
    </source>
</evidence>
<evidence type="ECO:0000313" key="16">
    <source>
        <dbReference type="Proteomes" id="UP001595880"/>
    </source>
</evidence>
<dbReference type="EMBL" id="JBHSDV010000001">
    <property type="protein sequence ID" value="MFC4386292.1"/>
    <property type="molecule type" value="Genomic_DNA"/>
</dbReference>
<evidence type="ECO:0000256" key="12">
    <source>
        <dbReference type="HAMAP-Rule" id="MF_00063"/>
    </source>
</evidence>
<keyword evidence="4 12" id="KW-0408">Iron</keyword>
<dbReference type="NCBIfam" id="TIGR02055">
    <property type="entry name" value="APS_reductase"/>
    <property type="match status" value="1"/>
</dbReference>
<comment type="subcellular location">
    <subcellularLocation>
        <location evidence="12">Cytoplasm</location>
    </subcellularLocation>
</comment>
<dbReference type="Pfam" id="PF01507">
    <property type="entry name" value="PAPS_reduct"/>
    <property type="match status" value="1"/>
</dbReference>
<dbReference type="InterPro" id="IPR004511">
    <property type="entry name" value="PAPS/APS_Rdtase"/>
</dbReference>
<dbReference type="RefSeq" id="WP_390194773.1">
    <property type="nucleotide sequence ID" value="NZ_JBHSDV010000001.1"/>
</dbReference>
<dbReference type="InterPro" id="IPR014729">
    <property type="entry name" value="Rossmann-like_a/b/a_fold"/>
</dbReference>
<dbReference type="PIRSF" id="PIRSF000857">
    <property type="entry name" value="PAPS_reductase"/>
    <property type="match status" value="1"/>
</dbReference>
<comment type="catalytic activity">
    <reaction evidence="12">
        <text>[thioredoxin]-disulfide + sulfite + AMP + 2 H(+) = adenosine 5'-phosphosulfate + [thioredoxin]-dithiol</text>
        <dbReference type="Rhea" id="RHEA:21976"/>
        <dbReference type="Rhea" id="RHEA-COMP:10698"/>
        <dbReference type="Rhea" id="RHEA-COMP:10700"/>
        <dbReference type="ChEBI" id="CHEBI:15378"/>
        <dbReference type="ChEBI" id="CHEBI:17359"/>
        <dbReference type="ChEBI" id="CHEBI:29950"/>
        <dbReference type="ChEBI" id="CHEBI:50058"/>
        <dbReference type="ChEBI" id="CHEBI:58243"/>
        <dbReference type="ChEBI" id="CHEBI:456215"/>
        <dbReference type="EC" id="1.8.4.10"/>
    </reaction>
</comment>
<name>A0ABV8VQQ5_9BACI</name>
<organism evidence="15 16">
    <name type="scientific">Gracilibacillus marinus</name>
    <dbReference type="NCBI Taxonomy" id="630535"/>
    <lineage>
        <taxon>Bacteria</taxon>
        <taxon>Bacillati</taxon>
        <taxon>Bacillota</taxon>
        <taxon>Bacilli</taxon>
        <taxon>Bacillales</taxon>
        <taxon>Bacillaceae</taxon>
        <taxon>Gracilibacillus</taxon>
    </lineage>
</organism>
<dbReference type="InterPro" id="IPR011798">
    <property type="entry name" value="APS_reductase"/>
</dbReference>
<protein>
    <recommendedName>
        <fullName evidence="9 12">Adenosine 5'-phosphosulfate reductase</fullName>
        <shortName evidence="12">APS reductase</shortName>
        <ecNumber evidence="8 12">1.8.4.10</ecNumber>
    </recommendedName>
    <alternativeName>
        <fullName evidence="11 12">5'-adenylylsulfate reductase</fullName>
    </alternativeName>
    <alternativeName>
        <fullName evidence="10 12">Thioredoxin-dependent 5'-adenylylsulfate reductase</fullName>
    </alternativeName>
</protein>
<comment type="pathway">
    <text evidence="7 12">Sulfur metabolism; hydrogen sulfide biosynthesis; sulfite from sulfate.</text>
</comment>
<feature type="binding site" evidence="12">
    <location>
        <position position="128"/>
    </location>
    <ligand>
        <name>[4Fe-4S] cluster</name>
        <dbReference type="ChEBI" id="CHEBI:49883"/>
    </ligand>
</feature>
<feature type="region of interest" description="Disordered" evidence="13">
    <location>
        <begin position="222"/>
        <end position="242"/>
    </location>
</feature>
<comment type="function">
    <text evidence="6 12">Catalyzes the formation of sulfite from adenosine 5'-phosphosulfate (APS) using thioredoxin as an electron donor.</text>
</comment>
<evidence type="ECO:0000256" key="10">
    <source>
        <dbReference type="ARBA" id="ARBA00030894"/>
    </source>
</evidence>
<evidence type="ECO:0000256" key="6">
    <source>
        <dbReference type="ARBA" id="ARBA00024298"/>
    </source>
</evidence>
<proteinExistence type="inferred from homology"/>
<dbReference type="Gene3D" id="3.40.50.620">
    <property type="entry name" value="HUPs"/>
    <property type="match status" value="1"/>
</dbReference>
<reference evidence="16" key="1">
    <citation type="journal article" date="2019" name="Int. J. Syst. Evol. Microbiol.">
        <title>The Global Catalogue of Microorganisms (GCM) 10K type strain sequencing project: providing services to taxonomists for standard genome sequencing and annotation.</title>
        <authorList>
            <consortium name="The Broad Institute Genomics Platform"/>
            <consortium name="The Broad Institute Genome Sequencing Center for Infectious Disease"/>
            <person name="Wu L."/>
            <person name="Ma J."/>
        </authorList>
    </citation>
    <scope>NUCLEOTIDE SEQUENCE [LARGE SCALE GENOMIC DNA]</scope>
    <source>
        <strain evidence="16">KACC 14058</strain>
    </source>
</reference>
<dbReference type="SUPFAM" id="SSF52402">
    <property type="entry name" value="Adenine nucleotide alpha hydrolases-like"/>
    <property type="match status" value="1"/>
</dbReference>